<feature type="compositionally biased region" description="Gly residues" evidence="4">
    <location>
        <begin position="122"/>
        <end position="132"/>
    </location>
</feature>
<dbReference type="EMBL" id="AP006491">
    <property type="protein sequence ID" value="BAM80077.1"/>
    <property type="molecule type" value="Genomic_DNA"/>
</dbReference>
<evidence type="ECO:0000256" key="4">
    <source>
        <dbReference type="SAM" id="MobiDB-lite"/>
    </source>
</evidence>
<dbReference type="GO" id="GO:0002181">
    <property type="term" value="P:cytoplasmic translation"/>
    <property type="evidence" value="ECO:0007669"/>
    <property type="project" value="TreeGrafter"/>
</dbReference>
<dbReference type="STRING" id="280699.M1VC66"/>
<dbReference type="PANTHER" id="PTHR10792">
    <property type="entry name" value="60S RIBOSOMAL PROTEIN L24"/>
    <property type="match status" value="1"/>
</dbReference>
<sequence length="140" mass="15588">MVVRTQICNFSGFRIYPGHGSTFVRSDGKVFVFANSKCKSSFHMRRKPASLNWTYIYRRLHRKGQEEQEKRRTRRRAVKTVQKPVEGASIEVLRAKRQAPRAQVKTAARAAALKEIKARQQGSGGAGSGNSSGAGAKPKK</sequence>
<keyword evidence="3" id="KW-0687">Ribonucleoprotein</keyword>
<evidence type="ECO:0000256" key="3">
    <source>
        <dbReference type="ARBA" id="ARBA00023274"/>
    </source>
</evidence>
<dbReference type="AlphaFoldDB" id="M1VC66"/>
<dbReference type="GO" id="GO:0022625">
    <property type="term" value="C:cytosolic large ribosomal subunit"/>
    <property type="evidence" value="ECO:0007669"/>
    <property type="project" value="TreeGrafter"/>
</dbReference>
<keyword evidence="7" id="KW-1185">Reference proteome</keyword>
<dbReference type="GeneID" id="16993666"/>
<dbReference type="InterPro" id="IPR011017">
    <property type="entry name" value="TRASH_dom"/>
</dbReference>
<dbReference type="Gene3D" id="6.10.250.1270">
    <property type="match status" value="1"/>
</dbReference>
<dbReference type="Proteomes" id="UP000007014">
    <property type="component" value="Chromosome 9"/>
</dbReference>
<gene>
    <name evidence="6" type="ORF">CYME_CMI205C</name>
</gene>
<protein>
    <submittedName>
        <fullName evidence="6">60S ribosomal protein L24</fullName>
    </submittedName>
</protein>
<accession>M1VC66</accession>
<dbReference type="Pfam" id="PF01246">
    <property type="entry name" value="Ribosomal_L24e"/>
    <property type="match status" value="1"/>
</dbReference>
<evidence type="ECO:0000259" key="5">
    <source>
        <dbReference type="SMART" id="SM00746"/>
    </source>
</evidence>
<dbReference type="RefSeq" id="XP_005536363.1">
    <property type="nucleotide sequence ID" value="XM_005536306.1"/>
</dbReference>
<dbReference type="PANTHER" id="PTHR10792:SF1">
    <property type="entry name" value="RIBOSOMAL PROTEIN L24"/>
    <property type="match status" value="1"/>
</dbReference>
<comment type="similarity">
    <text evidence="1">Belongs to the eukaryotic ribosomal protein eL24 family.</text>
</comment>
<proteinExistence type="inferred from homology"/>
<dbReference type="PROSITE" id="PS01073">
    <property type="entry name" value="RIBOSOMAL_L24E"/>
    <property type="match status" value="1"/>
</dbReference>
<evidence type="ECO:0000313" key="6">
    <source>
        <dbReference type="EMBL" id="BAM80077.1"/>
    </source>
</evidence>
<dbReference type="InterPro" id="IPR000988">
    <property type="entry name" value="Ribosomal_eL24-rel_N"/>
</dbReference>
<feature type="domain" description="TRASH" evidence="5">
    <location>
        <begin position="8"/>
        <end position="46"/>
    </location>
</feature>
<dbReference type="SUPFAM" id="SSF57716">
    <property type="entry name" value="Glucocorticoid receptor-like (DNA-binding domain)"/>
    <property type="match status" value="1"/>
</dbReference>
<dbReference type="InterPro" id="IPR023442">
    <property type="entry name" value="Ribosomal_eL24_CS"/>
</dbReference>
<evidence type="ECO:0000256" key="1">
    <source>
        <dbReference type="ARBA" id="ARBA00005647"/>
    </source>
</evidence>
<dbReference type="SMART" id="SM00746">
    <property type="entry name" value="TRASH"/>
    <property type="match status" value="1"/>
</dbReference>
<dbReference type="GO" id="GO:0003735">
    <property type="term" value="F:structural constituent of ribosome"/>
    <property type="evidence" value="ECO:0007669"/>
    <property type="project" value="InterPro"/>
</dbReference>
<dbReference type="InterPro" id="IPR038630">
    <property type="entry name" value="L24e/L24_sf"/>
</dbReference>
<keyword evidence="2 6" id="KW-0689">Ribosomal protein</keyword>
<dbReference type="KEGG" id="cme:CYME_CMI205C"/>
<name>M1VC66_CYAM1</name>
<dbReference type="Gene3D" id="2.30.170.20">
    <property type="entry name" value="Ribosomal protein L24e"/>
    <property type="match status" value="1"/>
</dbReference>
<evidence type="ECO:0000313" key="7">
    <source>
        <dbReference type="Proteomes" id="UP000007014"/>
    </source>
</evidence>
<reference evidence="6 7" key="2">
    <citation type="journal article" date="2007" name="BMC Biol.">
        <title>A 100%-complete sequence reveals unusually simple genomic features in the hot-spring red alga Cyanidioschyzon merolae.</title>
        <authorList>
            <person name="Nozaki H."/>
            <person name="Takano H."/>
            <person name="Misumi O."/>
            <person name="Terasawa K."/>
            <person name="Matsuzaki M."/>
            <person name="Maruyama S."/>
            <person name="Nishida K."/>
            <person name="Yagisawa F."/>
            <person name="Yoshida Y."/>
            <person name="Fujiwara T."/>
            <person name="Takio S."/>
            <person name="Tamura K."/>
            <person name="Chung S.J."/>
            <person name="Nakamura S."/>
            <person name="Kuroiwa H."/>
            <person name="Tanaka K."/>
            <person name="Sato N."/>
            <person name="Kuroiwa T."/>
        </authorList>
    </citation>
    <scope>NUCLEOTIDE SEQUENCE [LARGE SCALE GENOMIC DNA]</scope>
    <source>
        <strain evidence="6 7">10D</strain>
    </source>
</reference>
<dbReference type="CDD" id="cd00472">
    <property type="entry name" value="Ribosomal_L24e_L24"/>
    <property type="match status" value="1"/>
</dbReference>
<dbReference type="GO" id="GO:0003729">
    <property type="term" value="F:mRNA binding"/>
    <property type="evidence" value="ECO:0007669"/>
    <property type="project" value="TreeGrafter"/>
</dbReference>
<organism evidence="6 7">
    <name type="scientific">Cyanidioschyzon merolae (strain NIES-3377 / 10D)</name>
    <name type="common">Unicellular red alga</name>
    <dbReference type="NCBI Taxonomy" id="280699"/>
    <lineage>
        <taxon>Eukaryota</taxon>
        <taxon>Rhodophyta</taxon>
        <taxon>Bangiophyceae</taxon>
        <taxon>Cyanidiales</taxon>
        <taxon>Cyanidiaceae</taxon>
        <taxon>Cyanidioschyzon</taxon>
    </lineage>
</organism>
<dbReference type="FunFam" id="2.30.170.20:FF:000003">
    <property type="entry name" value="60S ribosomal protein L24"/>
    <property type="match status" value="1"/>
</dbReference>
<feature type="region of interest" description="Disordered" evidence="4">
    <location>
        <begin position="115"/>
        <end position="140"/>
    </location>
</feature>
<dbReference type="OrthoDB" id="1727108at2759"/>
<reference evidence="6 7" key="1">
    <citation type="journal article" date="2004" name="Nature">
        <title>Genome sequence of the ultrasmall unicellular red alga Cyanidioschyzon merolae 10D.</title>
        <authorList>
            <person name="Matsuzaki M."/>
            <person name="Misumi O."/>
            <person name="Shin-i T."/>
            <person name="Maruyama S."/>
            <person name="Takahara M."/>
            <person name="Miyagishima S."/>
            <person name="Mori T."/>
            <person name="Nishida K."/>
            <person name="Yagisawa F."/>
            <person name="Nishida K."/>
            <person name="Yoshida Y."/>
            <person name="Nishimura Y."/>
            <person name="Nakao S."/>
            <person name="Kobayashi T."/>
            <person name="Momoyama Y."/>
            <person name="Higashiyama T."/>
            <person name="Minoda A."/>
            <person name="Sano M."/>
            <person name="Nomoto H."/>
            <person name="Oishi K."/>
            <person name="Hayashi H."/>
            <person name="Ohta F."/>
            <person name="Nishizaka S."/>
            <person name="Haga S."/>
            <person name="Miura S."/>
            <person name="Morishita T."/>
            <person name="Kabeya Y."/>
            <person name="Terasawa K."/>
            <person name="Suzuki Y."/>
            <person name="Ishii Y."/>
            <person name="Asakawa S."/>
            <person name="Takano H."/>
            <person name="Ohta N."/>
            <person name="Kuroiwa H."/>
            <person name="Tanaka K."/>
            <person name="Shimizu N."/>
            <person name="Sugano S."/>
            <person name="Sato N."/>
            <person name="Nozaki H."/>
            <person name="Ogasawara N."/>
            <person name="Kohara Y."/>
            <person name="Kuroiwa T."/>
        </authorList>
    </citation>
    <scope>NUCLEOTIDE SEQUENCE [LARGE SCALE GENOMIC DNA]</scope>
    <source>
        <strain evidence="6 7">10D</strain>
    </source>
</reference>
<evidence type="ECO:0000256" key="2">
    <source>
        <dbReference type="ARBA" id="ARBA00022980"/>
    </source>
</evidence>
<dbReference type="InterPro" id="IPR056366">
    <property type="entry name" value="Ribosomal_eL24"/>
</dbReference>